<feature type="domain" description="Glycosyl hydrolase family 31 C-terminal" evidence="7">
    <location>
        <begin position="1"/>
        <end position="85"/>
    </location>
</feature>
<dbReference type="InterPro" id="IPR048395">
    <property type="entry name" value="Glyco_hydro_31_C"/>
</dbReference>
<keyword evidence="5" id="KW-0326">Glycosidase</keyword>
<reference evidence="8" key="2">
    <citation type="submission" date="2023-05" db="EMBL/GenBank/DDBJ databases">
        <authorList>
            <person name="Fouks B."/>
        </authorList>
    </citation>
    <scope>NUCLEOTIDE SEQUENCE</scope>
    <source>
        <strain evidence="8">Stay&amp;Tobe</strain>
        <tissue evidence="8">Testes</tissue>
    </source>
</reference>
<dbReference type="PANTHER" id="PTHR22762:SF54">
    <property type="entry name" value="BCDNA.GH04962"/>
    <property type="match status" value="1"/>
</dbReference>
<keyword evidence="9" id="KW-1185">Reference proteome</keyword>
<keyword evidence="2" id="KW-0732">Signal</keyword>
<evidence type="ECO:0000313" key="9">
    <source>
        <dbReference type="Proteomes" id="UP001233999"/>
    </source>
</evidence>
<name>A0AAD7ZG14_DIPPU</name>
<evidence type="ECO:0000256" key="2">
    <source>
        <dbReference type="ARBA" id="ARBA00022729"/>
    </source>
</evidence>
<dbReference type="PANTHER" id="PTHR22762">
    <property type="entry name" value="ALPHA-GLUCOSIDASE"/>
    <property type="match status" value="1"/>
</dbReference>
<feature type="domain" description="DUF5110" evidence="6">
    <location>
        <begin position="103"/>
        <end position="147"/>
    </location>
</feature>
<comment type="similarity">
    <text evidence="1">Belongs to the glycosyl hydrolase 31 family.</text>
</comment>
<dbReference type="EMBL" id="JASPKZ010008379">
    <property type="protein sequence ID" value="KAJ9579721.1"/>
    <property type="molecule type" value="Genomic_DNA"/>
</dbReference>
<dbReference type="Gene3D" id="2.60.40.1180">
    <property type="entry name" value="Golgi alpha-mannosidase II"/>
    <property type="match status" value="2"/>
</dbReference>
<reference evidence="8" key="1">
    <citation type="journal article" date="2023" name="IScience">
        <title>Live-bearing cockroach genome reveals convergent evolutionary mechanisms linked to viviparity in insects and beyond.</title>
        <authorList>
            <person name="Fouks B."/>
            <person name="Harrison M.C."/>
            <person name="Mikhailova A.A."/>
            <person name="Marchal E."/>
            <person name="English S."/>
            <person name="Carruthers M."/>
            <person name="Jennings E.C."/>
            <person name="Chiamaka E.L."/>
            <person name="Frigard R.A."/>
            <person name="Pippel M."/>
            <person name="Attardo G.M."/>
            <person name="Benoit J.B."/>
            <person name="Bornberg-Bauer E."/>
            <person name="Tobe S.S."/>
        </authorList>
    </citation>
    <scope>NUCLEOTIDE SEQUENCE</scope>
    <source>
        <strain evidence="8">Stay&amp;Tobe</strain>
    </source>
</reference>
<keyword evidence="3" id="KW-0378">Hydrolase</keyword>
<comment type="caution">
    <text evidence="8">The sequence shown here is derived from an EMBL/GenBank/DDBJ whole genome shotgun (WGS) entry which is preliminary data.</text>
</comment>
<protein>
    <submittedName>
        <fullName evidence="8">Uncharacterized protein</fullName>
    </submittedName>
</protein>
<dbReference type="Pfam" id="PF17137">
    <property type="entry name" value="DUF5110"/>
    <property type="match status" value="1"/>
</dbReference>
<keyword evidence="4" id="KW-0325">Glycoprotein</keyword>
<dbReference type="InterPro" id="IPR013780">
    <property type="entry name" value="Glyco_hydro_b"/>
</dbReference>
<proteinExistence type="inferred from homology"/>
<dbReference type="Pfam" id="PF21365">
    <property type="entry name" value="Glyco_hydro_31_3rd"/>
    <property type="match status" value="1"/>
</dbReference>
<accession>A0AAD7ZG14</accession>
<evidence type="ECO:0000256" key="4">
    <source>
        <dbReference type="ARBA" id="ARBA00023180"/>
    </source>
</evidence>
<dbReference type="GO" id="GO:0090599">
    <property type="term" value="F:alpha-glucosidase activity"/>
    <property type="evidence" value="ECO:0007669"/>
    <property type="project" value="TreeGrafter"/>
</dbReference>
<feature type="non-terminal residue" evidence="8">
    <location>
        <position position="211"/>
    </location>
</feature>
<organism evidence="8 9">
    <name type="scientific">Diploptera punctata</name>
    <name type="common">Pacific beetle cockroach</name>
    <dbReference type="NCBI Taxonomy" id="6984"/>
    <lineage>
        <taxon>Eukaryota</taxon>
        <taxon>Metazoa</taxon>
        <taxon>Ecdysozoa</taxon>
        <taxon>Arthropoda</taxon>
        <taxon>Hexapoda</taxon>
        <taxon>Insecta</taxon>
        <taxon>Pterygota</taxon>
        <taxon>Neoptera</taxon>
        <taxon>Polyneoptera</taxon>
        <taxon>Dictyoptera</taxon>
        <taxon>Blattodea</taxon>
        <taxon>Blaberoidea</taxon>
        <taxon>Blaberidae</taxon>
        <taxon>Diplopterinae</taxon>
        <taxon>Diploptera</taxon>
    </lineage>
</organism>
<gene>
    <name evidence="8" type="ORF">L9F63_004647</name>
</gene>
<evidence type="ECO:0000256" key="5">
    <source>
        <dbReference type="ARBA" id="ARBA00023295"/>
    </source>
</evidence>
<dbReference type="Proteomes" id="UP001233999">
    <property type="component" value="Unassembled WGS sequence"/>
</dbReference>
<sequence>MRPLWVEYPTDISTFALDDEYLLGDKLLVHPVTKQGASDVSVYFPDSNSIWYDVDTYRKLQGGGAVKISVTLSKIPVYQRGGTIIPKKERIRRSSSLTHNDPYTLIVALDRNGSATGTLYIDDGQSYDYKNHKYLYLSLEFNGNKLTSRFIDNAHYPTKSWLERVVILGLPPGIQKAQVESKMSLETTYNSETQSLVVRKPGVSMAEEWTL</sequence>
<evidence type="ECO:0000259" key="7">
    <source>
        <dbReference type="Pfam" id="PF21365"/>
    </source>
</evidence>
<dbReference type="FunFam" id="2.60.40.1180:FF:000023">
    <property type="entry name" value="neutral alpha-glucosidase AB isoform X2"/>
    <property type="match status" value="1"/>
</dbReference>
<dbReference type="InterPro" id="IPR033403">
    <property type="entry name" value="DUF5110"/>
</dbReference>
<evidence type="ECO:0000313" key="8">
    <source>
        <dbReference type="EMBL" id="KAJ9579721.1"/>
    </source>
</evidence>
<dbReference type="GO" id="GO:0006491">
    <property type="term" value="P:N-glycan processing"/>
    <property type="evidence" value="ECO:0007669"/>
    <property type="project" value="TreeGrafter"/>
</dbReference>
<dbReference type="SUPFAM" id="SSF51011">
    <property type="entry name" value="Glycosyl hydrolase domain"/>
    <property type="match status" value="1"/>
</dbReference>
<evidence type="ECO:0000256" key="1">
    <source>
        <dbReference type="ARBA" id="ARBA00007806"/>
    </source>
</evidence>
<evidence type="ECO:0000259" key="6">
    <source>
        <dbReference type="Pfam" id="PF17137"/>
    </source>
</evidence>
<evidence type="ECO:0000256" key="3">
    <source>
        <dbReference type="ARBA" id="ARBA00022801"/>
    </source>
</evidence>
<dbReference type="AlphaFoldDB" id="A0AAD7ZG14"/>